<feature type="compositionally biased region" description="Polar residues" evidence="1">
    <location>
        <begin position="54"/>
        <end position="71"/>
    </location>
</feature>
<feature type="region of interest" description="Disordered" evidence="1">
    <location>
        <begin position="1"/>
        <end position="71"/>
    </location>
</feature>
<evidence type="ECO:0000313" key="2">
    <source>
        <dbReference type="EMBL" id="KIX06043.1"/>
    </source>
</evidence>
<organism evidence="2 3">
    <name type="scientific">Rhinocladiella mackenziei CBS 650.93</name>
    <dbReference type="NCBI Taxonomy" id="1442369"/>
    <lineage>
        <taxon>Eukaryota</taxon>
        <taxon>Fungi</taxon>
        <taxon>Dikarya</taxon>
        <taxon>Ascomycota</taxon>
        <taxon>Pezizomycotina</taxon>
        <taxon>Eurotiomycetes</taxon>
        <taxon>Chaetothyriomycetidae</taxon>
        <taxon>Chaetothyriales</taxon>
        <taxon>Herpotrichiellaceae</taxon>
        <taxon>Rhinocladiella</taxon>
    </lineage>
</organism>
<dbReference type="AlphaFoldDB" id="A0A0D2H6N7"/>
<dbReference type="RefSeq" id="XP_013273179.1">
    <property type="nucleotide sequence ID" value="XM_013417725.1"/>
</dbReference>
<sequence>MNPPAAPLSRPRRPAAQKALNMIHNTYGVGTKRPRNTSTHQTNKARKRKRDHTPSQTPSQGDDTFSQYKPTPSQAHATLVFLHPILTMLSGQSVSVVYEAEMLSAPKGGSPDVANEGSGHEGDSNNRVIQKELKKPLPPGKSIQL</sequence>
<gene>
    <name evidence="2" type="ORF">Z518_04017</name>
</gene>
<dbReference type="Proteomes" id="UP000053617">
    <property type="component" value="Unassembled WGS sequence"/>
</dbReference>
<keyword evidence="3" id="KW-1185">Reference proteome</keyword>
<protein>
    <submittedName>
        <fullName evidence="2">Uncharacterized protein</fullName>
    </submittedName>
</protein>
<evidence type="ECO:0000256" key="1">
    <source>
        <dbReference type="SAM" id="MobiDB-lite"/>
    </source>
</evidence>
<accession>A0A0D2H6N7</accession>
<dbReference type="HOGENOM" id="CLU_1787890_0_0_1"/>
<feature type="region of interest" description="Disordered" evidence="1">
    <location>
        <begin position="105"/>
        <end position="145"/>
    </location>
</feature>
<proteinExistence type="predicted"/>
<reference evidence="2 3" key="1">
    <citation type="submission" date="2015-01" db="EMBL/GenBank/DDBJ databases">
        <title>The Genome Sequence of Rhinocladiella mackenzie CBS 650.93.</title>
        <authorList>
            <consortium name="The Broad Institute Genomics Platform"/>
            <person name="Cuomo C."/>
            <person name="de Hoog S."/>
            <person name="Gorbushina A."/>
            <person name="Stielow B."/>
            <person name="Teixiera M."/>
            <person name="Abouelleil A."/>
            <person name="Chapman S.B."/>
            <person name="Priest M."/>
            <person name="Young S.K."/>
            <person name="Wortman J."/>
            <person name="Nusbaum C."/>
            <person name="Birren B."/>
        </authorList>
    </citation>
    <scope>NUCLEOTIDE SEQUENCE [LARGE SCALE GENOMIC DNA]</scope>
    <source>
        <strain evidence="2 3">CBS 650.93</strain>
    </source>
</reference>
<dbReference type="VEuPathDB" id="FungiDB:Z518_04017"/>
<dbReference type="EMBL" id="KN847477">
    <property type="protein sequence ID" value="KIX06043.1"/>
    <property type="molecule type" value="Genomic_DNA"/>
</dbReference>
<evidence type="ECO:0000313" key="3">
    <source>
        <dbReference type="Proteomes" id="UP000053617"/>
    </source>
</evidence>
<dbReference type="GeneID" id="25292088"/>
<feature type="compositionally biased region" description="Basic and acidic residues" evidence="1">
    <location>
        <begin position="118"/>
        <end position="135"/>
    </location>
</feature>
<name>A0A0D2H6N7_9EURO</name>